<feature type="transmembrane region" description="Helical" evidence="5">
    <location>
        <begin position="7"/>
        <end position="40"/>
    </location>
</feature>
<feature type="domain" description="TM7S3/TM198-like" evidence="6">
    <location>
        <begin position="4"/>
        <end position="191"/>
    </location>
</feature>
<organism evidence="7 8">
    <name type="scientific">Conidiobolus coronatus (strain ATCC 28846 / CBS 209.66 / NRRL 28638)</name>
    <name type="common">Delacroixia coronata</name>
    <dbReference type="NCBI Taxonomy" id="796925"/>
    <lineage>
        <taxon>Eukaryota</taxon>
        <taxon>Fungi</taxon>
        <taxon>Fungi incertae sedis</taxon>
        <taxon>Zoopagomycota</taxon>
        <taxon>Entomophthoromycotina</taxon>
        <taxon>Entomophthoromycetes</taxon>
        <taxon>Entomophthorales</taxon>
        <taxon>Ancylistaceae</taxon>
        <taxon>Conidiobolus</taxon>
    </lineage>
</organism>
<keyword evidence="8" id="KW-1185">Reference proteome</keyword>
<dbReference type="AlphaFoldDB" id="A0A137PGD7"/>
<proteinExistence type="predicted"/>
<feature type="transmembrane region" description="Helical" evidence="5">
    <location>
        <begin position="135"/>
        <end position="154"/>
    </location>
</feature>
<keyword evidence="3 5" id="KW-1133">Transmembrane helix</keyword>
<accession>A0A137PGD7</accession>
<evidence type="ECO:0000256" key="2">
    <source>
        <dbReference type="ARBA" id="ARBA00022692"/>
    </source>
</evidence>
<keyword evidence="2 5" id="KW-0812">Transmembrane</keyword>
<dbReference type="Pfam" id="PF13886">
    <property type="entry name" value="TM7S3_TM198"/>
    <property type="match status" value="1"/>
</dbReference>
<keyword evidence="4 5" id="KW-0472">Membrane</keyword>
<feature type="transmembrane region" description="Helical" evidence="5">
    <location>
        <begin position="55"/>
        <end position="74"/>
    </location>
</feature>
<feature type="transmembrane region" description="Helical" evidence="5">
    <location>
        <begin position="177"/>
        <end position="198"/>
    </location>
</feature>
<protein>
    <recommendedName>
        <fullName evidence="6">TM7S3/TM198-like domain-containing protein</fullName>
    </recommendedName>
</protein>
<comment type="subcellular location">
    <subcellularLocation>
        <location evidence="1">Membrane</location>
        <topology evidence="1">Multi-pass membrane protein</topology>
    </subcellularLocation>
</comment>
<evidence type="ECO:0000256" key="4">
    <source>
        <dbReference type="ARBA" id="ARBA00023136"/>
    </source>
</evidence>
<evidence type="ECO:0000256" key="1">
    <source>
        <dbReference type="ARBA" id="ARBA00004141"/>
    </source>
</evidence>
<dbReference type="Proteomes" id="UP000070444">
    <property type="component" value="Unassembled WGS sequence"/>
</dbReference>
<evidence type="ECO:0000313" key="8">
    <source>
        <dbReference type="Proteomes" id="UP000070444"/>
    </source>
</evidence>
<gene>
    <name evidence="7" type="ORF">CONCODRAFT_83178</name>
</gene>
<feature type="transmembrane region" description="Helical" evidence="5">
    <location>
        <begin position="109"/>
        <end position="128"/>
    </location>
</feature>
<reference evidence="7 8" key="1">
    <citation type="journal article" date="2015" name="Genome Biol. Evol.">
        <title>Phylogenomic analyses indicate that early fungi evolved digesting cell walls of algal ancestors of land plants.</title>
        <authorList>
            <person name="Chang Y."/>
            <person name="Wang S."/>
            <person name="Sekimoto S."/>
            <person name="Aerts A.L."/>
            <person name="Choi C."/>
            <person name="Clum A."/>
            <person name="LaButti K.M."/>
            <person name="Lindquist E.A."/>
            <person name="Yee Ngan C."/>
            <person name="Ohm R.A."/>
            <person name="Salamov A.A."/>
            <person name="Grigoriev I.V."/>
            <person name="Spatafora J.W."/>
            <person name="Berbee M.L."/>
        </authorList>
    </citation>
    <scope>NUCLEOTIDE SEQUENCE [LARGE SCALE GENOMIC DNA]</scope>
    <source>
        <strain evidence="7 8">NRRL 28638</strain>
    </source>
</reference>
<name>A0A137PGD7_CONC2</name>
<dbReference type="EMBL" id="KQ964428">
    <property type="protein sequence ID" value="KXN74066.1"/>
    <property type="molecule type" value="Genomic_DNA"/>
</dbReference>
<dbReference type="InterPro" id="IPR025256">
    <property type="entry name" value="TM7S3/TM198-like_dom"/>
</dbReference>
<sequence length="285" mass="32429">MGIGTILMLLGILILIFNLSLIHILVYPIAFLASALSFYIFSFNFIDSSPQDADFYIRNCLVYIGVVIGILILILNYKLKYIGLFWVGMLSGIQLSVNLTRLDLLMGNVAHSVVALTLGLTFGMLVLLSPYNLALVLVTYSGSDLLLVGVDLIIRKEYNQFNEYGWVRSYTSPSKSLYVLTILCFLMAFVFSLIHFYLNKYFRMENIEELESYSPFVKPKKSVDLDTVISARGSVVFNNSSVLSITIDQIDEEDRLPNHWSKGLAKSCDYEYYLNKYHQEKVSIY</sequence>
<evidence type="ECO:0000313" key="7">
    <source>
        <dbReference type="EMBL" id="KXN74066.1"/>
    </source>
</evidence>
<evidence type="ECO:0000259" key="6">
    <source>
        <dbReference type="Pfam" id="PF13886"/>
    </source>
</evidence>
<feature type="transmembrane region" description="Helical" evidence="5">
    <location>
        <begin position="81"/>
        <end position="97"/>
    </location>
</feature>
<evidence type="ECO:0000256" key="3">
    <source>
        <dbReference type="ARBA" id="ARBA00022989"/>
    </source>
</evidence>
<evidence type="ECO:0000256" key="5">
    <source>
        <dbReference type="SAM" id="Phobius"/>
    </source>
</evidence>